<dbReference type="Gene3D" id="1.20.58.70">
    <property type="match status" value="2"/>
</dbReference>
<reference evidence="5 6" key="1">
    <citation type="submission" date="2019-08" db="EMBL/GenBank/DDBJ databases">
        <title>Draft genome sequences of two oriental melons (Cucumis melo L. var makuwa).</title>
        <authorList>
            <person name="Kwon S.-Y."/>
        </authorList>
    </citation>
    <scope>NUCLEOTIDE SEQUENCE [LARGE SCALE GENOMIC DNA]</scope>
    <source>
        <strain evidence="6">cv. SW 3</strain>
        <tissue evidence="5">Leaf</tissue>
    </source>
</reference>
<dbReference type="SUPFAM" id="SSF47661">
    <property type="entry name" value="t-snare proteins"/>
    <property type="match status" value="2"/>
</dbReference>
<feature type="coiled-coil region" evidence="3">
    <location>
        <begin position="38"/>
        <end position="65"/>
    </location>
</feature>
<dbReference type="STRING" id="1194695.A0A5A7TPD4"/>
<sequence length="493" mass="55961">MNDLLTDSFVSNAKGGSSREIDLEKGTRVLRSNSDMGMEAFNKQIQDVEVQVDKLSGLLIKLKEANEESKSVTKASEMKAIKKRMEKDIDEVGKIARNVKGKLEAVNKDNLTNRQRPGFEKGTAIDRARMNVTNALTKKFKDLMIEFQTLRQRIQDEYREVVERRVITAVTGTRPDETTIDHLIETGNSEQIFQNAFEQMGRGQVISTVEEIQERHDAVKEIEKKLSELHQIYLDMAVLVEAQSEILDNIENQVCPASNSRNGCTPNRKELTEEIKKMHDDWHHIAAGYCNHSHPLCAEAMEEEPFIVRDAEGQASEETDLEKGTQVLQSNSDFGMDVFNKQIQEAEIQVDKLSRLLIDLKTLLKDANEESKSATNTSEIKAFKNRIEKYIDDVGKNACEVRGKLQVIAIDNVFHRQMPGCEKGTACDRERMNVTNVLTKKLKELLTEFEALHRTIQNEYCEVVERQVNTGSKCLNNYIVKSAGSNWLCAEMS</sequence>
<dbReference type="CDD" id="cd00179">
    <property type="entry name" value="SynN"/>
    <property type="match status" value="1"/>
</dbReference>
<dbReference type="InterPro" id="IPR006011">
    <property type="entry name" value="Syntaxin_N"/>
</dbReference>
<dbReference type="GO" id="GO:0006906">
    <property type="term" value="P:vesicle fusion"/>
    <property type="evidence" value="ECO:0007669"/>
    <property type="project" value="TreeGrafter"/>
</dbReference>
<dbReference type="SMART" id="SM00503">
    <property type="entry name" value="SynN"/>
    <property type="match status" value="2"/>
</dbReference>
<dbReference type="Pfam" id="PF00804">
    <property type="entry name" value="Syntaxin"/>
    <property type="match status" value="2"/>
</dbReference>
<dbReference type="OrthoDB" id="10255013at2759"/>
<keyword evidence="3" id="KW-0175">Coiled coil</keyword>
<organism evidence="5 6">
    <name type="scientific">Cucumis melo var. makuwa</name>
    <name type="common">Oriental melon</name>
    <dbReference type="NCBI Taxonomy" id="1194695"/>
    <lineage>
        <taxon>Eukaryota</taxon>
        <taxon>Viridiplantae</taxon>
        <taxon>Streptophyta</taxon>
        <taxon>Embryophyta</taxon>
        <taxon>Tracheophyta</taxon>
        <taxon>Spermatophyta</taxon>
        <taxon>Magnoliopsida</taxon>
        <taxon>eudicotyledons</taxon>
        <taxon>Gunneridae</taxon>
        <taxon>Pentapetalae</taxon>
        <taxon>rosids</taxon>
        <taxon>fabids</taxon>
        <taxon>Cucurbitales</taxon>
        <taxon>Cucurbitaceae</taxon>
        <taxon>Benincaseae</taxon>
        <taxon>Cucumis</taxon>
    </lineage>
</organism>
<dbReference type="GO" id="GO:0031201">
    <property type="term" value="C:SNARE complex"/>
    <property type="evidence" value="ECO:0007669"/>
    <property type="project" value="TreeGrafter"/>
</dbReference>
<dbReference type="Proteomes" id="UP000321393">
    <property type="component" value="Unassembled WGS sequence"/>
</dbReference>
<dbReference type="GO" id="GO:0012505">
    <property type="term" value="C:endomembrane system"/>
    <property type="evidence" value="ECO:0007669"/>
    <property type="project" value="TreeGrafter"/>
</dbReference>
<evidence type="ECO:0000259" key="4">
    <source>
        <dbReference type="PROSITE" id="PS50192"/>
    </source>
</evidence>
<accession>A0A5A7TPD4</accession>
<dbReference type="GO" id="GO:0005484">
    <property type="term" value="F:SNAP receptor activity"/>
    <property type="evidence" value="ECO:0007669"/>
    <property type="project" value="TreeGrafter"/>
</dbReference>
<comment type="caution">
    <text evidence="5">The sequence shown here is derived from an EMBL/GenBank/DDBJ whole genome shotgun (WGS) entry which is preliminary data.</text>
</comment>
<feature type="coiled-coil region" evidence="3">
    <location>
        <begin position="336"/>
        <end position="377"/>
    </location>
</feature>
<dbReference type="PROSITE" id="PS50192">
    <property type="entry name" value="T_SNARE"/>
    <property type="match status" value="1"/>
</dbReference>
<dbReference type="GO" id="GO:0006887">
    <property type="term" value="P:exocytosis"/>
    <property type="evidence" value="ECO:0007669"/>
    <property type="project" value="TreeGrafter"/>
</dbReference>
<dbReference type="SMART" id="SM00397">
    <property type="entry name" value="t_SNARE"/>
    <property type="match status" value="1"/>
</dbReference>
<dbReference type="AlphaFoldDB" id="A0A5A7TPD4"/>
<dbReference type="PANTHER" id="PTHR19957">
    <property type="entry name" value="SYNTAXIN"/>
    <property type="match status" value="1"/>
</dbReference>
<protein>
    <submittedName>
        <fullName evidence="5">Syntaxin-132-like isoform X1</fullName>
    </submittedName>
</protein>
<comment type="similarity">
    <text evidence="1">Belongs to the syntaxin family.</text>
</comment>
<keyword evidence="2" id="KW-0813">Transport</keyword>
<dbReference type="GO" id="GO:0048278">
    <property type="term" value="P:vesicle docking"/>
    <property type="evidence" value="ECO:0007669"/>
    <property type="project" value="TreeGrafter"/>
</dbReference>
<dbReference type="PANTHER" id="PTHR19957:SF277">
    <property type="entry name" value="T-SNARE COILED-COIL HOMOLOGY DOMAIN-CONTAINING PROTEIN"/>
    <property type="match status" value="1"/>
</dbReference>
<dbReference type="InterPro" id="IPR045242">
    <property type="entry name" value="Syntaxin"/>
</dbReference>
<dbReference type="InterPro" id="IPR000727">
    <property type="entry name" value="T_SNARE_dom"/>
</dbReference>
<evidence type="ECO:0000256" key="3">
    <source>
        <dbReference type="SAM" id="Coils"/>
    </source>
</evidence>
<gene>
    <name evidence="5" type="ORF">E6C27_scaffold1639G00280</name>
</gene>
<dbReference type="CDD" id="cd15848">
    <property type="entry name" value="SNARE_syntaxin1-like"/>
    <property type="match status" value="1"/>
</dbReference>
<dbReference type="GO" id="GO:0000149">
    <property type="term" value="F:SNARE binding"/>
    <property type="evidence" value="ECO:0007669"/>
    <property type="project" value="TreeGrafter"/>
</dbReference>
<dbReference type="GO" id="GO:0006886">
    <property type="term" value="P:intracellular protein transport"/>
    <property type="evidence" value="ECO:0007669"/>
    <property type="project" value="TreeGrafter"/>
</dbReference>
<dbReference type="GO" id="GO:0005886">
    <property type="term" value="C:plasma membrane"/>
    <property type="evidence" value="ECO:0007669"/>
    <property type="project" value="TreeGrafter"/>
</dbReference>
<dbReference type="EMBL" id="SSTE01015270">
    <property type="protein sequence ID" value="KAA0043421.1"/>
    <property type="molecule type" value="Genomic_DNA"/>
</dbReference>
<keyword evidence="2" id="KW-0653">Protein transport</keyword>
<feature type="domain" description="T-SNARE coiled-coil homology" evidence="4">
    <location>
        <begin position="209"/>
        <end position="254"/>
    </location>
</feature>
<evidence type="ECO:0000313" key="6">
    <source>
        <dbReference type="Proteomes" id="UP000321393"/>
    </source>
</evidence>
<evidence type="ECO:0000256" key="2">
    <source>
        <dbReference type="ARBA" id="ARBA00022927"/>
    </source>
</evidence>
<evidence type="ECO:0000313" key="5">
    <source>
        <dbReference type="EMBL" id="KAA0043421.1"/>
    </source>
</evidence>
<evidence type="ECO:0000256" key="1">
    <source>
        <dbReference type="ARBA" id="ARBA00009063"/>
    </source>
</evidence>
<proteinExistence type="inferred from homology"/>
<dbReference type="InterPro" id="IPR010989">
    <property type="entry name" value="SNARE"/>
</dbReference>
<name>A0A5A7TPD4_CUCMM</name>